<dbReference type="AlphaFoldDB" id="A0A812D7Z6"/>
<evidence type="ECO:0000313" key="11">
    <source>
        <dbReference type="EMBL" id="CAE1291164.1"/>
    </source>
</evidence>
<evidence type="ECO:0000259" key="9">
    <source>
        <dbReference type="PROSITE" id="PS50054"/>
    </source>
</evidence>
<dbReference type="PANTHER" id="PTHR45682:SF1">
    <property type="entry name" value="DUAL SPECIFICITY PROTEIN PHOSPHATASE 3"/>
    <property type="match status" value="1"/>
</dbReference>
<protein>
    <recommendedName>
        <fullName evidence="2">protein-serine/threonine phosphatase</fullName>
        <ecNumber evidence="2">3.1.3.16</ecNumber>
    </recommendedName>
</protein>
<dbReference type="SMART" id="SM00195">
    <property type="entry name" value="DSPc"/>
    <property type="match status" value="1"/>
</dbReference>
<proteinExistence type="inferred from homology"/>
<dbReference type="InterPro" id="IPR003595">
    <property type="entry name" value="Tyr_Pase_cat"/>
</dbReference>
<dbReference type="InterPro" id="IPR016130">
    <property type="entry name" value="Tyr_Pase_AS"/>
</dbReference>
<feature type="region of interest" description="Disordered" evidence="8">
    <location>
        <begin position="231"/>
        <end position="259"/>
    </location>
</feature>
<evidence type="ECO:0000256" key="4">
    <source>
        <dbReference type="ARBA" id="ARBA00022912"/>
    </source>
</evidence>
<dbReference type="GO" id="GO:0033549">
    <property type="term" value="F:MAP kinase phosphatase activity"/>
    <property type="evidence" value="ECO:0007669"/>
    <property type="project" value="TreeGrafter"/>
</dbReference>
<dbReference type="GO" id="GO:0005737">
    <property type="term" value="C:cytoplasm"/>
    <property type="evidence" value="ECO:0007669"/>
    <property type="project" value="TreeGrafter"/>
</dbReference>
<dbReference type="SMART" id="SM00404">
    <property type="entry name" value="PTPc_motif"/>
    <property type="match status" value="1"/>
</dbReference>
<dbReference type="PRINTS" id="PR01909">
    <property type="entry name" value="ADSPHPHTASEA"/>
</dbReference>
<evidence type="ECO:0000256" key="5">
    <source>
        <dbReference type="ARBA" id="ARBA00047761"/>
    </source>
</evidence>
<accession>A0A812D7Z6</accession>
<dbReference type="GO" id="GO:0008138">
    <property type="term" value="F:protein tyrosine/serine/threonine phosphatase activity"/>
    <property type="evidence" value="ECO:0007669"/>
    <property type="project" value="InterPro"/>
</dbReference>
<feature type="compositionally biased region" description="Basic residues" evidence="8">
    <location>
        <begin position="238"/>
        <end position="250"/>
    </location>
</feature>
<dbReference type="InterPro" id="IPR020405">
    <property type="entry name" value="Atypical_DUSP_subfamA"/>
</dbReference>
<comment type="caution">
    <text evidence="11">The sequence shown here is derived from an EMBL/GenBank/DDBJ whole genome shotgun (WGS) entry which is preliminary data.</text>
</comment>
<dbReference type="InterPro" id="IPR020422">
    <property type="entry name" value="TYR_PHOSPHATASE_DUAL_dom"/>
</dbReference>
<dbReference type="InterPro" id="IPR000387">
    <property type="entry name" value="Tyr_Pase_dom"/>
</dbReference>
<organism evidence="11 12">
    <name type="scientific">Acanthosepion pharaonis</name>
    <name type="common">Pharaoh cuttlefish</name>
    <name type="synonym">Sepia pharaonis</name>
    <dbReference type="NCBI Taxonomy" id="158019"/>
    <lineage>
        <taxon>Eukaryota</taxon>
        <taxon>Metazoa</taxon>
        <taxon>Spiralia</taxon>
        <taxon>Lophotrochozoa</taxon>
        <taxon>Mollusca</taxon>
        <taxon>Cephalopoda</taxon>
        <taxon>Coleoidea</taxon>
        <taxon>Decapodiformes</taxon>
        <taxon>Sepiida</taxon>
        <taxon>Sepiina</taxon>
        <taxon>Sepiidae</taxon>
        <taxon>Acanthosepion</taxon>
    </lineage>
</organism>
<gene>
    <name evidence="11" type="ORF">SPHA_48642</name>
</gene>
<evidence type="ECO:0000313" key="12">
    <source>
        <dbReference type="Proteomes" id="UP000597762"/>
    </source>
</evidence>
<feature type="domain" description="Tyrosine-protein phosphatase" evidence="9">
    <location>
        <begin position="59"/>
        <end position="208"/>
    </location>
</feature>
<keyword evidence="4" id="KW-0904">Protein phosphatase</keyword>
<evidence type="ECO:0000256" key="2">
    <source>
        <dbReference type="ARBA" id="ARBA00013081"/>
    </source>
</evidence>
<comment type="catalytic activity">
    <reaction evidence="5">
        <text>O-phospho-L-seryl-[protein] + H2O = L-seryl-[protein] + phosphate</text>
        <dbReference type="Rhea" id="RHEA:20629"/>
        <dbReference type="Rhea" id="RHEA-COMP:9863"/>
        <dbReference type="Rhea" id="RHEA-COMP:11604"/>
        <dbReference type="ChEBI" id="CHEBI:15377"/>
        <dbReference type="ChEBI" id="CHEBI:29999"/>
        <dbReference type="ChEBI" id="CHEBI:43474"/>
        <dbReference type="ChEBI" id="CHEBI:83421"/>
        <dbReference type="EC" id="3.1.3.16"/>
    </reaction>
</comment>
<keyword evidence="12" id="KW-1185">Reference proteome</keyword>
<sequence>MSPRQFKRVANKFQTCNTIIKAGDMSYNTETYKKLQEILSSNNVNRNGWLFTFNSIPGQYDEVYPGILLGNRAGALNKTALKKEGVTHVLNCACGSKFNMINTDEGFYEGLSIKFLGIPAQDFPTYKLSQHFTVAADYIDNVLKNKGKVFVHCQMGVSRSATLVVAFLMLKQRMNVIDAVSTIKAKRDIFPNDGFLKQLMSNIIIAFGVVCVGIPDTENPPEIRLFRKILSQKNPPKNQRKKKQKKKKQNINKSSQGMA</sequence>
<dbReference type="Proteomes" id="UP000597762">
    <property type="component" value="Unassembled WGS sequence"/>
</dbReference>
<dbReference type="PANTHER" id="PTHR45682">
    <property type="entry name" value="AGAP008228-PA"/>
    <property type="match status" value="1"/>
</dbReference>
<dbReference type="Gene3D" id="3.90.190.10">
    <property type="entry name" value="Protein tyrosine phosphatase superfamily"/>
    <property type="match status" value="1"/>
</dbReference>
<dbReference type="CDD" id="cd14515">
    <property type="entry name" value="DUSP3-like"/>
    <property type="match status" value="1"/>
</dbReference>
<comment type="catalytic activity">
    <reaction evidence="6">
        <text>O-phospho-L-threonyl-[protein] + H2O = L-threonyl-[protein] + phosphate</text>
        <dbReference type="Rhea" id="RHEA:47004"/>
        <dbReference type="Rhea" id="RHEA-COMP:11060"/>
        <dbReference type="Rhea" id="RHEA-COMP:11605"/>
        <dbReference type="ChEBI" id="CHEBI:15377"/>
        <dbReference type="ChEBI" id="CHEBI:30013"/>
        <dbReference type="ChEBI" id="CHEBI:43474"/>
        <dbReference type="ChEBI" id="CHEBI:61977"/>
        <dbReference type="EC" id="3.1.3.16"/>
    </reaction>
</comment>
<dbReference type="GO" id="GO:0004722">
    <property type="term" value="F:protein serine/threonine phosphatase activity"/>
    <property type="evidence" value="ECO:0007669"/>
    <property type="project" value="UniProtKB-EC"/>
</dbReference>
<comment type="similarity">
    <text evidence="1">Belongs to the protein-tyrosine phosphatase family. Non-receptor class dual specificity subfamily.</text>
</comment>
<dbReference type="GO" id="GO:0043409">
    <property type="term" value="P:negative regulation of MAPK cascade"/>
    <property type="evidence" value="ECO:0007669"/>
    <property type="project" value="TreeGrafter"/>
</dbReference>
<evidence type="ECO:0000256" key="7">
    <source>
        <dbReference type="PIRSR" id="PIRSR620405-1"/>
    </source>
</evidence>
<dbReference type="SUPFAM" id="SSF52799">
    <property type="entry name" value="(Phosphotyrosine protein) phosphatases II"/>
    <property type="match status" value="1"/>
</dbReference>
<dbReference type="EMBL" id="CAHIKZ030002722">
    <property type="protein sequence ID" value="CAE1291164.1"/>
    <property type="molecule type" value="Genomic_DNA"/>
</dbReference>
<dbReference type="InterPro" id="IPR000340">
    <property type="entry name" value="Dual-sp_phosphatase_cat-dom"/>
</dbReference>
<name>A0A812D7Z6_ACAPH</name>
<dbReference type="EC" id="3.1.3.16" evidence="2"/>
<dbReference type="OrthoDB" id="426001at2759"/>
<dbReference type="PRINTS" id="PR01908">
    <property type="entry name" value="ADSPHPHTASE"/>
</dbReference>
<evidence type="ECO:0000256" key="3">
    <source>
        <dbReference type="ARBA" id="ARBA00022801"/>
    </source>
</evidence>
<reference evidence="11" key="1">
    <citation type="submission" date="2021-01" db="EMBL/GenBank/DDBJ databases">
        <authorList>
            <person name="Li R."/>
            <person name="Bekaert M."/>
        </authorList>
    </citation>
    <scope>NUCLEOTIDE SEQUENCE</scope>
    <source>
        <strain evidence="11">Farmed</strain>
    </source>
</reference>
<evidence type="ECO:0000259" key="10">
    <source>
        <dbReference type="PROSITE" id="PS50056"/>
    </source>
</evidence>
<dbReference type="Pfam" id="PF00782">
    <property type="entry name" value="DSPc"/>
    <property type="match status" value="1"/>
</dbReference>
<feature type="active site" description="Phosphocysteine intermediate" evidence="7">
    <location>
        <position position="153"/>
    </location>
</feature>
<dbReference type="PROSITE" id="PS50056">
    <property type="entry name" value="TYR_PHOSPHATASE_2"/>
    <property type="match status" value="1"/>
</dbReference>
<feature type="domain" description="Tyrosine specific protein phosphatases" evidence="10">
    <location>
        <begin position="130"/>
        <end position="187"/>
    </location>
</feature>
<dbReference type="PROSITE" id="PS00383">
    <property type="entry name" value="TYR_PHOSPHATASE_1"/>
    <property type="match status" value="1"/>
</dbReference>
<keyword evidence="3 11" id="KW-0378">Hydrolase</keyword>
<evidence type="ECO:0000256" key="1">
    <source>
        <dbReference type="ARBA" id="ARBA00008601"/>
    </source>
</evidence>
<evidence type="ECO:0000256" key="8">
    <source>
        <dbReference type="SAM" id="MobiDB-lite"/>
    </source>
</evidence>
<dbReference type="InterPro" id="IPR029021">
    <property type="entry name" value="Prot-tyrosine_phosphatase-like"/>
</dbReference>
<dbReference type="PROSITE" id="PS50054">
    <property type="entry name" value="TYR_PHOSPHATASE_DUAL"/>
    <property type="match status" value="1"/>
</dbReference>
<evidence type="ECO:0000256" key="6">
    <source>
        <dbReference type="ARBA" id="ARBA00048336"/>
    </source>
</evidence>